<dbReference type="Pfam" id="PF00356">
    <property type="entry name" value="LacI"/>
    <property type="match status" value="1"/>
</dbReference>
<evidence type="ECO:0000313" key="6">
    <source>
        <dbReference type="Proteomes" id="UP001356428"/>
    </source>
</evidence>
<evidence type="ECO:0000259" key="4">
    <source>
        <dbReference type="PROSITE" id="PS50932"/>
    </source>
</evidence>
<keyword evidence="1" id="KW-0805">Transcription regulation</keyword>
<protein>
    <submittedName>
        <fullName evidence="5">LacI family transcriptional regulator</fullName>
    </submittedName>
</protein>
<dbReference type="GeneID" id="91314998"/>
<dbReference type="CDD" id="cd01392">
    <property type="entry name" value="HTH_LacI"/>
    <property type="match status" value="1"/>
</dbReference>
<reference evidence="5 6" key="1">
    <citation type="submission" date="2022-10" db="EMBL/GenBank/DDBJ databases">
        <title>The complete genomes of actinobacterial strains from the NBC collection.</title>
        <authorList>
            <person name="Joergensen T.S."/>
            <person name="Alvarez Arevalo M."/>
            <person name="Sterndorff E.B."/>
            <person name="Faurdal D."/>
            <person name="Vuksanovic O."/>
            <person name="Mourched A.-S."/>
            <person name="Charusanti P."/>
            <person name="Shaw S."/>
            <person name="Blin K."/>
            <person name="Weber T."/>
        </authorList>
    </citation>
    <scope>NUCLEOTIDE SEQUENCE [LARGE SCALE GENOMIC DNA]</scope>
    <source>
        <strain evidence="5 6">NBC 01792</strain>
    </source>
</reference>
<dbReference type="PANTHER" id="PTHR30146:SF109">
    <property type="entry name" value="HTH-TYPE TRANSCRIPTIONAL REGULATOR GALS"/>
    <property type="match status" value="1"/>
</dbReference>
<feature type="domain" description="HTH lacI-type" evidence="4">
    <location>
        <begin position="12"/>
        <end position="66"/>
    </location>
</feature>
<dbReference type="InterPro" id="IPR046335">
    <property type="entry name" value="LacI/GalR-like_sensor"/>
</dbReference>
<accession>A0ABZ1EUS9</accession>
<dbReference type="SUPFAM" id="SSF47413">
    <property type="entry name" value="lambda repressor-like DNA-binding domains"/>
    <property type="match status" value="1"/>
</dbReference>
<gene>
    <name evidence="5" type="ORF">OG849_11495</name>
</gene>
<proteinExistence type="predicted"/>
<dbReference type="CDD" id="cd06267">
    <property type="entry name" value="PBP1_LacI_sugar_binding-like"/>
    <property type="match status" value="1"/>
</dbReference>
<dbReference type="PANTHER" id="PTHR30146">
    <property type="entry name" value="LACI-RELATED TRANSCRIPTIONAL REPRESSOR"/>
    <property type="match status" value="1"/>
</dbReference>
<evidence type="ECO:0000313" key="5">
    <source>
        <dbReference type="EMBL" id="WSB07833.1"/>
    </source>
</evidence>
<sequence>MAAARVRNGGRPTLEEVAARAGVGRGTASRVINGSPRVSEATREAVEAAVAELGYVPNRAARALAGNRTDAIALVVPEPETRFFAEPYFSAIVRGVGAALADTDMQLLLTLAGNDRERRRLAQYLTAHRVDGVLLVAVHADDPLPELLEQLGMPCVISGARHANEPLASVDSDNFDGARAAVEHLITRGRRSVATITGRLEVYGAQRRLDGYRAALAAAGLPPDERLIAPADFTEEGGARAMRELLARRPHLDAVFAASDVMAAGARQVLREADRRIPEDVALIGFDDSVVARHMHPALTSVRQPIEEMGRRMAQLLLEEIAGRVGEERPTVVLPTELVVRDSS</sequence>
<dbReference type="Pfam" id="PF13377">
    <property type="entry name" value="Peripla_BP_3"/>
    <property type="match status" value="1"/>
</dbReference>
<evidence type="ECO:0000256" key="3">
    <source>
        <dbReference type="ARBA" id="ARBA00023163"/>
    </source>
</evidence>
<keyword evidence="3" id="KW-0804">Transcription</keyword>
<dbReference type="Gene3D" id="1.10.260.40">
    <property type="entry name" value="lambda repressor-like DNA-binding domains"/>
    <property type="match status" value="1"/>
</dbReference>
<name>A0ABZ1EUS9_9ACTN</name>
<dbReference type="Proteomes" id="UP001356428">
    <property type="component" value="Chromosome"/>
</dbReference>
<keyword evidence="2" id="KW-0238">DNA-binding</keyword>
<dbReference type="PROSITE" id="PS50932">
    <property type="entry name" value="HTH_LACI_2"/>
    <property type="match status" value="1"/>
</dbReference>
<organism evidence="5 6">
    <name type="scientific">Streptomyces cyaneofuscatus</name>
    <dbReference type="NCBI Taxonomy" id="66883"/>
    <lineage>
        <taxon>Bacteria</taxon>
        <taxon>Bacillati</taxon>
        <taxon>Actinomycetota</taxon>
        <taxon>Actinomycetes</taxon>
        <taxon>Kitasatosporales</taxon>
        <taxon>Streptomycetaceae</taxon>
        <taxon>Streptomyces</taxon>
    </lineage>
</organism>
<dbReference type="InterPro" id="IPR010982">
    <property type="entry name" value="Lambda_DNA-bd_dom_sf"/>
</dbReference>
<dbReference type="SMART" id="SM00354">
    <property type="entry name" value="HTH_LACI"/>
    <property type="match status" value="1"/>
</dbReference>
<evidence type="ECO:0000256" key="1">
    <source>
        <dbReference type="ARBA" id="ARBA00023015"/>
    </source>
</evidence>
<dbReference type="InterPro" id="IPR000843">
    <property type="entry name" value="HTH_LacI"/>
</dbReference>
<dbReference type="Gene3D" id="3.40.50.2300">
    <property type="match status" value="2"/>
</dbReference>
<evidence type="ECO:0000256" key="2">
    <source>
        <dbReference type="ARBA" id="ARBA00023125"/>
    </source>
</evidence>
<dbReference type="EMBL" id="CP109083">
    <property type="protein sequence ID" value="WSB07833.1"/>
    <property type="molecule type" value="Genomic_DNA"/>
</dbReference>
<dbReference type="InterPro" id="IPR028082">
    <property type="entry name" value="Peripla_BP_I"/>
</dbReference>
<keyword evidence="6" id="KW-1185">Reference proteome</keyword>
<dbReference type="RefSeq" id="WP_026241329.1">
    <property type="nucleotide sequence ID" value="NZ_CP108861.1"/>
</dbReference>
<dbReference type="SUPFAM" id="SSF53822">
    <property type="entry name" value="Periplasmic binding protein-like I"/>
    <property type="match status" value="1"/>
</dbReference>
<dbReference type="PROSITE" id="PS00356">
    <property type="entry name" value="HTH_LACI_1"/>
    <property type="match status" value="1"/>
</dbReference>